<evidence type="ECO:0000313" key="3">
    <source>
        <dbReference type="Proteomes" id="UP000765509"/>
    </source>
</evidence>
<organism evidence="2 3">
    <name type="scientific">Austropuccinia psidii MF-1</name>
    <dbReference type="NCBI Taxonomy" id="1389203"/>
    <lineage>
        <taxon>Eukaryota</taxon>
        <taxon>Fungi</taxon>
        <taxon>Dikarya</taxon>
        <taxon>Basidiomycota</taxon>
        <taxon>Pucciniomycotina</taxon>
        <taxon>Pucciniomycetes</taxon>
        <taxon>Pucciniales</taxon>
        <taxon>Sphaerophragmiaceae</taxon>
        <taxon>Austropuccinia</taxon>
    </lineage>
</organism>
<gene>
    <name evidence="2" type="ORF">O181_001114</name>
</gene>
<name>A0A9Q3B9W3_9BASI</name>
<protein>
    <submittedName>
        <fullName evidence="2">Uncharacterized protein</fullName>
    </submittedName>
</protein>
<dbReference type="AlphaFoldDB" id="A0A9Q3B9W3"/>
<evidence type="ECO:0000313" key="2">
    <source>
        <dbReference type="EMBL" id="MBW0461399.1"/>
    </source>
</evidence>
<evidence type="ECO:0000256" key="1">
    <source>
        <dbReference type="SAM" id="MobiDB-lite"/>
    </source>
</evidence>
<feature type="region of interest" description="Disordered" evidence="1">
    <location>
        <begin position="1"/>
        <end position="20"/>
    </location>
</feature>
<feature type="compositionally biased region" description="Basic and acidic residues" evidence="1">
    <location>
        <begin position="8"/>
        <end position="20"/>
    </location>
</feature>
<sequence>MEDSFSYSKEKWDKSHTTPDFKGRDLVLVSTTNFNNINRFKKVKDSFAGPSVIKALHAENSVGVELSVELSKKDPTFAVSLIMPYQSGSSE</sequence>
<comment type="caution">
    <text evidence="2">The sequence shown here is derived from an EMBL/GenBank/DDBJ whole genome shotgun (WGS) entry which is preliminary data.</text>
</comment>
<dbReference type="OrthoDB" id="2515364at2759"/>
<keyword evidence="3" id="KW-1185">Reference proteome</keyword>
<proteinExistence type="predicted"/>
<reference evidence="2" key="1">
    <citation type="submission" date="2021-03" db="EMBL/GenBank/DDBJ databases">
        <title>Draft genome sequence of rust myrtle Austropuccinia psidii MF-1, a brazilian biotype.</title>
        <authorList>
            <person name="Quecine M.C."/>
            <person name="Pachon D.M.R."/>
            <person name="Bonatelli M.L."/>
            <person name="Correr F.H."/>
            <person name="Franceschini L.M."/>
            <person name="Leite T.F."/>
            <person name="Margarido G.R.A."/>
            <person name="Almeida C.A."/>
            <person name="Ferrarezi J.A."/>
            <person name="Labate C.A."/>
        </authorList>
    </citation>
    <scope>NUCLEOTIDE SEQUENCE</scope>
    <source>
        <strain evidence="2">MF-1</strain>
    </source>
</reference>
<accession>A0A9Q3B9W3</accession>
<dbReference type="Proteomes" id="UP000765509">
    <property type="component" value="Unassembled WGS sequence"/>
</dbReference>
<dbReference type="EMBL" id="AVOT02000153">
    <property type="protein sequence ID" value="MBW0461399.1"/>
    <property type="molecule type" value="Genomic_DNA"/>
</dbReference>